<dbReference type="SUPFAM" id="SSF57667">
    <property type="entry name" value="beta-beta-alpha zinc fingers"/>
    <property type="match status" value="2"/>
</dbReference>
<feature type="compositionally biased region" description="Low complexity" evidence="20">
    <location>
        <begin position="1"/>
        <end position="19"/>
    </location>
</feature>
<evidence type="ECO:0000256" key="19">
    <source>
        <dbReference type="PROSITE-ProRule" id="PRU00042"/>
    </source>
</evidence>
<evidence type="ECO:0000256" key="17">
    <source>
        <dbReference type="ARBA" id="ARBA00062981"/>
    </source>
</evidence>
<dbReference type="InterPro" id="IPR013087">
    <property type="entry name" value="Znf_C2H2_type"/>
</dbReference>
<evidence type="ECO:0000256" key="4">
    <source>
        <dbReference type="ARBA" id="ARBA00022454"/>
    </source>
</evidence>
<evidence type="ECO:0000256" key="5">
    <source>
        <dbReference type="ARBA" id="ARBA00022499"/>
    </source>
</evidence>
<dbReference type="Ensembl" id="ENSSSCT00060064680.1">
    <property type="protein sequence ID" value="ENSSSCP00060027698.1"/>
    <property type="gene ID" value="ENSSSCG00060047615.1"/>
</dbReference>
<dbReference type="Ensembl" id="ENSSSCT00030009998.1">
    <property type="protein sequence ID" value="ENSSSCP00030004273.1"/>
    <property type="gene ID" value="ENSSSCG00030007398.1"/>
</dbReference>
<sequence length="907" mass="99761">MNQPGGAAAPQADGASAAGRKSTASRERLKRSQKSAKVEGPEPAPAEASLSAEQGTMTEVKVKTELPDDYIQEVIWQGEAKEEKKAVGKDGPGDVPAEICVVIGGVRNQQTLGSYECGICGKKYKYYNCFQTHVRAHRDTEATSGEGASQGNNFRYTCDICGKKYKYYSCFQEHRDLHAVDVFSVEGAPENRADPFDQGVVATDEVKEEPPEPFQKIGPMNNITSEIFKKKEVRQCQKRETGNYTCEFCGKQYKYYTPYQEHVALHAPISTAPGWEPPDDPDTGSECSHPEVSPSPRFVAAKTQTNQSGKKAPASVVRCATLLHRTPPATQTQTFRTPNSGSPASKATAESAFSRRVEGKAQNHFEETNSSSQNSSETASPLISNPFPVLQKPYTCGACGIQFQFYNNLLEHMQSHAADNENNIASNQSRSPPAVVEEKWKPQAQRNSANNTTTSGLTPNSMIPEKERQNIAERLLRVMCADLGALSVVSGKEFLKLAQTLVDSGARYGAFSVTEILGNFNTLALKHLPRMYNQVKVKVTCALGSNACLGIGVTCHSQSVGPDSCYILTAYQAEGNHIKSYVLGVKGADIRDSGDLVHHWVQNVLSEFVMSEIRTVYVTDCRVSASAFSKAGMCLRCSACALNSVVQSVLSKRTLQARSMHEVIELLNVCEDLAGSTGLAKETFGSLEETSPPPCWNSVTDSLLLVHERYEQICEFYSRAKKMNLIQSLNKHLLSNLAAILTPVKQAVIELSNESQPTLQLVLPTYVRLEKLFTAKANDAGTVSKLCHLFLEALKENFKVHPAHKVAMILDPQQKLRPVPPYQHEEIIGKVCELINEATPDLFQYWSCVTQKHTKLAKLAFWLLAVPAVGARSGCVNMCEQALLIKRRRLLSPEDMNKLMFLKSNML</sequence>
<feature type="domain" description="C2H2-type" evidence="21">
    <location>
        <begin position="394"/>
        <end position="421"/>
    </location>
</feature>
<evidence type="ECO:0000313" key="23">
    <source>
        <dbReference type="Proteomes" id="UP000314985"/>
    </source>
</evidence>
<organism evidence="22 23">
    <name type="scientific">Sus scrofa</name>
    <name type="common">Pig</name>
    <dbReference type="NCBI Taxonomy" id="9823"/>
    <lineage>
        <taxon>Eukaryota</taxon>
        <taxon>Metazoa</taxon>
        <taxon>Chordata</taxon>
        <taxon>Craniata</taxon>
        <taxon>Vertebrata</taxon>
        <taxon>Euteleostomi</taxon>
        <taxon>Mammalia</taxon>
        <taxon>Eutheria</taxon>
        <taxon>Laurasiatheria</taxon>
        <taxon>Artiodactyla</taxon>
        <taxon>Suina</taxon>
        <taxon>Suidae</taxon>
        <taxon>Sus</taxon>
    </lineage>
</organism>
<dbReference type="SUPFAM" id="SSF53098">
    <property type="entry name" value="Ribonuclease H-like"/>
    <property type="match status" value="1"/>
</dbReference>
<evidence type="ECO:0000256" key="13">
    <source>
        <dbReference type="ARBA" id="ARBA00023125"/>
    </source>
</evidence>
<evidence type="ECO:0000256" key="15">
    <source>
        <dbReference type="ARBA" id="ARBA00023242"/>
    </source>
</evidence>
<feature type="domain" description="C2H2-type" evidence="21">
    <location>
        <begin position="244"/>
        <end position="267"/>
    </location>
</feature>
<evidence type="ECO:0000256" key="7">
    <source>
        <dbReference type="ARBA" id="ARBA00022737"/>
    </source>
</evidence>
<dbReference type="PROSITE" id="PS50157">
    <property type="entry name" value="ZINC_FINGER_C2H2_2"/>
    <property type="match status" value="4"/>
</dbReference>
<keyword evidence="12" id="KW-0805">Transcription regulation</keyword>
<comment type="subunit">
    <text evidence="17">Interacts with UHRF2.</text>
</comment>
<keyword evidence="6" id="KW-0479">Metal-binding</keyword>
<feature type="region of interest" description="Disordered" evidence="20">
    <location>
        <begin position="423"/>
        <end position="465"/>
    </location>
</feature>
<dbReference type="SMART" id="SM00355">
    <property type="entry name" value="ZnF_C2H2"/>
    <property type="match status" value="4"/>
</dbReference>
<dbReference type="Proteomes" id="UP000694570">
    <property type="component" value="Unplaced"/>
</dbReference>
<comment type="similarity">
    <text evidence="3">Belongs to the krueppel C2H2-type zinc-finger protein family.</text>
</comment>
<keyword evidence="8 19" id="KW-0863">Zinc-finger</keyword>
<dbReference type="GO" id="GO:0003677">
    <property type="term" value="F:DNA binding"/>
    <property type="evidence" value="ECO:0007669"/>
    <property type="project" value="UniProtKB-KW"/>
</dbReference>
<evidence type="ECO:0000259" key="21">
    <source>
        <dbReference type="PROSITE" id="PS50157"/>
    </source>
</evidence>
<evidence type="ECO:0000256" key="14">
    <source>
        <dbReference type="ARBA" id="ARBA00023163"/>
    </source>
</evidence>
<dbReference type="PANTHER" id="PTHR24383:SF12">
    <property type="entry name" value="ZINC FINGER PROTEIN 618"/>
    <property type="match status" value="1"/>
</dbReference>
<proteinExistence type="inferred from homology"/>
<keyword evidence="7" id="KW-0677">Repeat</keyword>
<keyword evidence="10" id="KW-0832">Ubl conjugation</keyword>
<evidence type="ECO:0000256" key="20">
    <source>
        <dbReference type="SAM" id="MobiDB-lite"/>
    </source>
</evidence>
<dbReference type="InterPro" id="IPR036236">
    <property type="entry name" value="Znf_C2H2_sf"/>
</dbReference>
<dbReference type="FunFam" id="1.10.10.1070:FF:000001">
    <property type="entry name" value="zinc finger protein 618 isoform X2"/>
    <property type="match status" value="1"/>
</dbReference>
<dbReference type="Ensembl" id="ENSSSCT00070042025.1">
    <property type="protein sequence ID" value="ENSSSCP00070035309.1"/>
    <property type="gene ID" value="ENSSSCG00070020973.1"/>
</dbReference>
<feature type="region of interest" description="Disordered" evidence="20">
    <location>
        <begin position="1"/>
        <end position="55"/>
    </location>
</feature>
<dbReference type="InterPro" id="IPR012337">
    <property type="entry name" value="RNaseH-like_sf"/>
</dbReference>
<dbReference type="Proteomes" id="UP000694727">
    <property type="component" value="Unplaced"/>
</dbReference>
<dbReference type="GO" id="GO:0005634">
    <property type="term" value="C:nucleus"/>
    <property type="evidence" value="ECO:0007669"/>
    <property type="project" value="UniProtKB-SubCell"/>
</dbReference>
<evidence type="ECO:0000256" key="3">
    <source>
        <dbReference type="ARBA" id="ARBA00006991"/>
    </source>
</evidence>
<feature type="domain" description="C2H2-type" evidence="21">
    <location>
        <begin position="156"/>
        <end position="179"/>
    </location>
</feature>
<dbReference type="GO" id="GO:0005694">
    <property type="term" value="C:chromosome"/>
    <property type="evidence" value="ECO:0007669"/>
    <property type="project" value="UniProtKB-SubCell"/>
</dbReference>
<dbReference type="PANTHER" id="PTHR24383">
    <property type="entry name" value="ZINC FINGER PROTEIN"/>
    <property type="match status" value="1"/>
</dbReference>
<feature type="region of interest" description="Disordered" evidence="20">
    <location>
        <begin position="327"/>
        <end position="380"/>
    </location>
</feature>
<reference evidence="22 23" key="1">
    <citation type="submission" date="2017-08" db="EMBL/GenBank/DDBJ databases">
        <title>USMARCv1.0.</title>
        <authorList>
            <person name="Hannum G.I."/>
            <person name="Koren S."/>
            <person name="Schroeder S.G."/>
            <person name="Chin S.C."/>
            <person name="Nonneman D.J."/>
            <person name="Becker S.A."/>
            <person name="Rosen B.D."/>
            <person name="Bickhart D.M."/>
            <person name="Putnam N.H."/>
            <person name="Green R.E."/>
            <person name="Tuggle C.K."/>
            <person name="Liu H."/>
            <person name="Rohrer G.A."/>
            <person name="Warr A."/>
            <person name="Hall R."/>
            <person name="Kim K."/>
            <person name="Hume D.A."/>
            <person name="Talbot R."/>
            <person name="Chow W."/>
            <person name="Howe K."/>
            <person name="Schwartz A.S."/>
            <person name="Watson M."/>
            <person name="Archibald A.L."/>
            <person name="Phillippy A.M."/>
            <person name="Smith T.P.L."/>
        </authorList>
    </citation>
    <scope>NUCLEOTIDE SEQUENCE [LARGE SCALE GENOMIC DNA]</scope>
</reference>
<evidence type="ECO:0000256" key="11">
    <source>
        <dbReference type="ARBA" id="ARBA00022990"/>
    </source>
</evidence>
<accession>A0A4X1V2I4</accession>
<keyword evidence="11" id="KW-0007">Acetylation</keyword>
<dbReference type="Ensembl" id="ENSSSCT00025050993.1">
    <property type="protein sequence ID" value="ENSSSCP00025021758.1"/>
    <property type="gene ID" value="ENSSSCG00025037334.1"/>
</dbReference>
<reference evidence="22" key="2">
    <citation type="submission" date="2025-05" db="UniProtKB">
        <authorList>
            <consortium name="Ensembl"/>
        </authorList>
    </citation>
    <scope>IDENTIFICATION</scope>
</reference>
<feature type="domain" description="C2H2-type" evidence="21">
    <location>
        <begin position="115"/>
        <end position="142"/>
    </location>
</feature>
<comment type="subcellular location">
    <subcellularLocation>
        <location evidence="2">Chromosome</location>
    </subcellularLocation>
    <subcellularLocation>
        <location evidence="1">Nucleus</location>
    </subcellularLocation>
</comment>
<dbReference type="SUPFAM" id="SSF140996">
    <property type="entry name" value="Hermes dimerisation domain"/>
    <property type="match status" value="1"/>
</dbReference>
<feature type="compositionally biased region" description="Polar residues" evidence="20">
    <location>
        <begin position="328"/>
        <end position="345"/>
    </location>
</feature>
<evidence type="ECO:0000256" key="6">
    <source>
        <dbReference type="ARBA" id="ARBA00022723"/>
    </source>
</evidence>
<keyword evidence="5" id="KW-1017">Isopeptide bond</keyword>
<name>A0A4X1V2I4_PIG</name>
<evidence type="ECO:0000256" key="10">
    <source>
        <dbReference type="ARBA" id="ARBA00022843"/>
    </source>
</evidence>
<keyword evidence="4" id="KW-0158">Chromosome</keyword>
<dbReference type="GO" id="GO:0008270">
    <property type="term" value="F:zinc ion binding"/>
    <property type="evidence" value="ECO:0007669"/>
    <property type="project" value="UniProtKB-KW"/>
</dbReference>
<keyword evidence="9" id="KW-0862">Zinc</keyword>
<evidence type="ECO:0000256" key="2">
    <source>
        <dbReference type="ARBA" id="ARBA00004286"/>
    </source>
</evidence>
<feature type="compositionally biased region" description="Polar residues" evidence="20">
    <location>
        <begin position="444"/>
        <end position="461"/>
    </location>
</feature>
<dbReference type="PROSITE" id="PS00028">
    <property type="entry name" value="ZINC_FINGER_C2H2_1"/>
    <property type="match status" value="4"/>
</dbReference>
<dbReference type="AlphaFoldDB" id="A0A4X1V2I4"/>
<comment type="function">
    <text evidence="16">Regulates UHRF2 function as a specific 5-hydroxymethylcytosine (5hmC) reader by regulating its chromatin localization.</text>
</comment>
<feature type="compositionally biased region" description="Basic and acidic residues" evidence="20">
    <location>
        <begin position="353"/>
        <end position="367"/>
    </location>
</feature>
<evidence type="ECO:0000256" key="1">
    <source>
        <dbReference type="ARBA" id="ARBA00004123"/>
    </source>
</evidence>
<evidence type="ECO:0000256" key="8">
    <source>
        <dbReference type="ARBA" id="ARBA00022771"/>
    </source>
</evidence>
<keyword evidence="13" id="KW-0238">DNA-binding</keyword>
<evidence type="ECO:0000256" key="16">
    <source>
        <dbReference type="ARBA" id="ARBA00054031"/>
    </source>
</evidence>
<evidence type="ECO:0000256" key="12">
    <source>
        <dbReference type="ARBA" id="ARBA00023015"/>
    </source>
</evidence>
<keyword evidence="15" id="KW-0539">Nucleus</keyword>
<dbReference type="Proteomes" id="UP000314985">
    <property type="component" value="Chromosome 1"/>
</dbReference>
<evidence type="ECO:0000256" key="9">
    <source>
        <dbReference type="ARBA" id="ARBA00022833"/>
    </source>
</evidence>
<dbReference type="Proteomes" id="UP000694723">
    <property type="component" value="Unplaced"/>
</dbReference>
<protein>
    <recommendedName>
        <fullName evidence="18">Zinc finger protein 618</fullName>
    </recommendedName>
</protein>
<evidence type="ECO:0000313" key="22">
    <source>
        <dbReference type="Ensembl" id="ENSSSCP00070035309.1"/>
    </source>
</evidence>
<feature type="region of interest" description="Disordered" evidence="20">
    <location>
        <begin position="270"/>
        <end position="295"/>
    </location>
</feature>
<dbReference type="Gene3D" id="1.10.10.1070">
    <property type="entry name" value="Zinc finger, BED domain-containing"/>
    <property type="match status" value="1"/>
</dbReference>
<feature type="compositionally biased region" description="Low complexity" evidence="20">
    <location>
        <begin position="368"/>
        <end position="380"/>
    </location>
</feature>
<dbReference type="Gene3D" id="3.30.160.60">
    <property type="entry name" value="Classic Zinc Finger"/>
    <property type="match status" value="2"/>
</dbReference>
<keyword evidence="14" id="KW-0804">Transcription</keyword>
<evidence type="ECO:0000256" key="18">
    <source>
        <dbReference type="ARBA" id="ARBA00068419"/>
    </source>
</evidence>